<evidence type="ECO:0000256" key="1">
    <source>
        <dbReference type="SAM" id="SignalP"/>
    </source>
</evidence>
<comment type="caution">
    <text evidence="2">The sequence shown here is derived from an EMBL/GenBank/DDBJ whole genome shotgun (WGS) entry which is preliminary data.</text>
</comment>
<dbReference type="EMBL" id="LNIX01000010">
    <property type="protein sequence ID" value="OXA49494.1"/>
    <property type="molecule type" value="Genomic_DNA"/>
</dbReference>
<protein>
    <submittedName>
        <fullName evidence="2">Uncharacterized protein</fullName>
    </submittedName>
</protein>
<accession>A0A226DXH8</accession>
<feature type="chain" id="PRO_5011991091" evidence="1">
    <location>
        <begin position="28"/>
        <end position="169"/>
    </location>
</feature>
<reference evidence="2 3" key="1">
    <citation type="submission" date="2015-12" db="EMBL/GenBank/DDBJ databases">
        <title>The genome of Folsomia candida.</title>
        <authorList>
            <person name="Faddeeva A."/>
            <person name="Derks M.F."/>
            <person name="Anvar Y."/>
            <person name="Smit S."/>
            <person name="Van Straalen N."/>
            <person name="Roelofs D."/>
        </authorList>
    </citation>
    <scope>NUCLEOTIDE SEQUENCE [LARGE SCALE GENOMIC DNA]</scope>
    <source>
        <strain evidence="2 3">VU population</strain>
        <tissue evidence="2">Whole body</tissue>
    </source>
</reference>
<gene>
    <name evidence="2" type="ORF">Fcan01_15692</name>
</gene>
<dbReference type="Proteomes" id="UP000198287">
    <property type="component" value="Unassembled WGS sequence"/>
</dbReference>
<feature type="signal peptide" evidence="1">
    <location>
        <begin position="1"/>
        <end position="27"/>
    </location>
</feature>
<evidence type="ECO:0000313" key="3">
    <source>
        <dbReference type="Proteomes" id="UP000198287"/>
    </source>
</evidence>
<evidence type="ECO:0000313" key="2">
    <source>
        <dbReference type="EMBL" id="OXA49494.1"/>
    </source>
</evidence>
<proteinExistence type="predicted"/>
<dbReference type="AlphaFoldDB" id="A0A226DXH8"/>
<sequence>MGSSSKKLHFTLLLGVVFMATLFSVEGAVIDPFNHGDQAIVQLGVISPLPRSCAFSETATLVKMEVTSCTSQPCLMNVSNTYEMSPTFIPGYSSNTTQYQLRFYYESKLYIFALISLTDSFIAGSQYKILRQIVIPSELGGKSGYFRVVLFDLSGRYHVSRCFDAMVGN</sequence>
<keyword evidence="1" id="KW-0732">Signal</keyword>
<name>A0A226DXH8_FOLCA</name>
<organism evidence="2 3">
    <name type="scientific">Folsomia candida</name>
    <name type="common">Springtail</name>
    <dbReference type="NCBI Taxonomy" id="158441"/>
    <lineage>
        <taxon>Eukaryota</taxon>
        <taxon>Metazoa</taxon>
        <taxon>Ecdysozoa</taxon>
        <taxon>Arthropoda</taxon>
        <taxon>Hexapoda</taxon>
        <taxon>Collembola</taxon>
        <taxon>Entomobryomorpha</taxon>
        <taxon>Isotomoidea</taxon>
        <taxon>Isotomidae</taxon>
        <taxon>Proisotominae</taxon>
        <taxon>Folsomia</taxon>
    </lineage>
</organism>
<keyword evidence="3" id="KW-1185">Reference proteome</keyword>